<feature type="domain" description="Bacterial Ig" evidence="3">
    <location>
        <begin position="226"/>
        <end position="304"/>
    </location>
</feature>
<organism evidence="4 5">
    <name type="scientific">Bacillus cereus VD196</name>
    <dbReference type="NCBI Taxonomy" id="1053243"/>
    <lineage>
        <taxon>Bacteria</taxon>
        <taxon>Bacillati</taxon>
        <taxon>Bacillota</taxon>
        <taxon>Bacilli</taxon>
        <taxon>Bacillales</taxon>
        <taxon>Bacillaceae</taxon>
        <taxon>Bacillus</taxon>
        <taxon>Bacillus cereus group</taxon>
    </lineage>
</organism>
<evidence type="ECO:0000256" key="1">
    <source>
        <dbReference type="SAM" id="MobiDB-lite"/>
    </source>
</evidence>
<feature type="transmembrane region" description="Helical" evidence="2">
    <location>
        <begin position="12"/>
        <end position="30"/>
    </location>
</feature>
<evidence type="ECO:0000313" key="5">
    <source>
        <dbReference type="Proteomes" id="UP000014023"/>
    </source>
</evidence>
<reference evidence="4 5" key="1">
    <citation type="submission" date="2012-12" db="EMBL/GenBank/DDBJ databases">
        <title>The Genome Sequence of Bacillus cereus VD196.</title>
        <authorList>
            <consortium name="The Broad Institute Genome Sequencing Platform"/>
            <consortium name="The Broad Institute Genome Sequencing Center for Infectious Disease"/>
            <person name="Feldgarden M."/>
            <person name="Van der Auwera G.A."/>
            <person name="Mahillon J."/>
            <person name="Duprez V."/>
            <person name="Timmery S."/>
            <person name="Mattelet C."/>
            <person name="Dierick K."/>
            <person name="Sun M."/>
            <person name="Yu Z."/>
            <person name="Zhu L."/>
            <person name="Hu X."/>
            <person name="Shank E.B."/>
            <person name="Swiecicka I."/>
            <person name="Hansen B.M."/>
            <person name="Andrup L."/>
            <person name="Walker B."/>
            <person name="Young S.K."/>
            <person name="Zeng Q."/>
            <person name="Gargeya S."/>
            <person name="Fitzgerald M."/>
            <person name="Haas B."/>
            <person name="Abouelleil A."/>
            <person name="Alvarado L."/>
            <person name="Arachchi H.M."/>
            <person name="Berlin A.M."/>
            <person name="Chapman S.B."/>
            <person name="Dewar J."/>
            <person name="Goldberg J."/>
            <person name="Griggs A."/>
            <person name="Gujja S."/>
            <person name="Hansen M."/>
            <person name="Howarth C."/>
            <person name="Imamovic A."/>
            <person name="Larimer J."/>
            <person name="McCowan C."/>
            <person name="Murphy C."/>
            <person name="Neiman D."/>
            <person name="Pearson M."/>
            <person name="Priest M."/>
            <person name="Roberts A."/>
            <person name="Saif S."/>
            <person name="Shea T."/>
            <person name="Sisk P."/>
            <person name="Sykes S."/>
            <person name="Wortman J."/>
            <person name="Nusbaum C."/>
            <person name="Birren B."/>
        </authorList>
    </citation>
    <scope>NUCLEOTIDE SEQUENCE [LARGE SCALE GENOMIC DNA]</scope>
    <source>
        <strain evidence="4 5">VD196</strain>
    </source>
</reference>
<name>A0A9W5PXX9_BACCE</name>
<evidence type="ECO:0000259" key="3">
    <source>
        <dbReference type="Pfam" id="PF17936"/>
    </source>
</evidence>
<proteinExistence type="predicted"/>
<feature type="domain" description="Bacterial Ig" evidence="3">
    <location>
        <begin position="307"/>
        <end position="362"/>
    </location>
</feature>
<dbReference type="AlphaFoldDB" id="A0A9W5PXX9"/>
<keyword evidence="2" id="KW-0472">Membrane</keyword>
<evidence type="ECO:0000256" key="2">
    <source>
        <dbReference type="SAM" id="Phobius"/>
    </source>
</evidence>
<dbReference type="InterPro" id="IPR013783">
    <property type="entry name" value="Ig-like_fold"/>
</dbReference>
<sequence>MKNKKYDRLKPINVVTTAAIVATTLFTPIVDVLPGKYNIVHAAETQAKYTVMDASNKWAGLKPVAPYADWYTEEDKGDYKRFVRAAKTPFPNQDMFYPITLGWDTYSGKQSTIEAKLRSINSGEMGLEWLRYVYRDGGYWTYRGTRITAMSAEVPTLGQWSIWKRAYSKDTNKTTLYLNGKKIHEYEGAQDYQYSNVIHNAPYYNNTAGVLDVGYVYASDGPILSSPTVKEVTDAQTTVTGSVNNPGATVTIESNGMPGKYKGTADDQGNFSIAIPKQKAGAELTVTQALDGSTSEKTVVTVKDGTAPDAPKVNPVTSQDTKVTGTGEKGAKAMVKIGNGEYEGTVDEKGNYAIDIPEQPVGTE</sequence>
<dbReference type="InterPro" id="IPR041498">
    <property type="entry name" value="Big_6"/>
</dbReference>
<dbReference type="EMBL" id="AHFL01000076">
    <property type="protein sequence ID" value="EOO59221.1"/>
    <property type="molecule type" value="Genomic_DNA"/>
</dbReference>
<comment type="caution">
    <text evidence="4">The sequence shown here is derived from an EMBL/GenBank/DDBJ whole genome shotgun (WGS) entry which is preliminary data.</text>
</comment>
<feature type="compositionally biased region" description="Polar residues" evidence="1">
    <location>
        <begin position="315"/>
        <end position="324"/>
    </location>
</feature>
<feature type="region of interest" description="Disordered" evidence="1">
    <location>
        <begin position="305"/>
        <end position="328"/>
    </location>
</feature>
<dbReference type="RefSeq" id="WP_016126176.1">
    <property type="nucleotide sequence ID" value="NZ_KB976272.1"/>
</dbReference>
<dbReference type="Proteomes" id="UP000014023">
    <property type="component" value="Unassembled WGS sequence"/>
</dbReference>
<protein>
    <recommendedName>
        <fullName evidence="3">Bacterial Ig domain-containing protein</fullName>
    </recommendedName>
</protein>
<keyword evidence="2" id="KW-1133">Transmembrane helix</keyword>
<dbReference type="Pfam" id="PF17936">
    <property type="entry name" value="Big_6"/>
    <property type="match status" value="2"/>
</dbReference>
<keyword evidence="2" id="KW-0812">Transmembrane</keyword>
<dbReference type="Gene3D" id="2.60.40.10">
    <property type="entry name" value="Immunoglobulins"/>
    <property type="match status" value="2"/>
</dbReference>
<gene>
    <name evidence="4" type="ORF">IKE_06203</name>
</gene>
<accession>A0A9W5PXX9</accession>
<evidence type="ECO:0000313" key="4">
    <source>
        <dbReference type="EMBL" id="EOO59221.1"/>
    </source>
</evidence>
<feature type="non-terminal residue" evidence="4">
    <location>
        <position position="364"/>
    </location>
</feature>